<comment type="similarity">
    <text evidence="2">Belongs to the glutamate-gated ion channel (TC 1.A.10.1) family.</text>
</comment>
<evidence type="ECO:0000313" key="19">
    <source>
        <dbReference type="Proteomes" id="UP000270296"/>
    </source>
</evidence>
<reference evidence="20" key="1">
    <citation type="submission" date="2016-06" db="UniProtKB">
        <authorList>
            <consortium name="WormBaseParasite"/>
        </authorList>
    </citation>
    <scope>IDENTIFICATION</scope>
</reference>
<feature type="binding site" evidence="13">
    <location>
        <position position="42"/>
    </location>
    <ligand>
        <name>L-glutamate</name>
        <dbReference type="ChEBI" id="CHEBI:29985"/>
    </ligand>
</feature>
<dbReference type="InterPro" id="IPR019594">
    <property type="entry name" value="Glu/Gly-bd"/>
</dbReference>
<evidence type="ECO:0000256" key="14">
    <source>
        <dbReference type="PIRSR" id="PIRSR601508-2"/>
    </source>
</evidence>
<keyword evidence="4" id="KW-1003">Cell membrane</keyword>
<keyword evidence="5 15" id="KW-0812">Transmembrane</keyword>
<evidence type="ECO:0000256" key="13">
    <source>
        <dbReference type="PIRSR" id="PIRSR601508-1"/>
    </source>
</evidence>
<dbReference type="GO" id="GO:0005886">
    <property type="term" value="C:plasma membrane"/>
    <property type="evidence" value="ECO:0007669"/>
    <property type="project" value="UniProtKB-SubCell"/>
</dbReference>
<evidence type="ECO:0000256" key="3">
    <source>
        <dbReference type="ARBA" id="ARBA00022448"/>
    </source>
</evidence>
<organism evidence="20">
    <name type="scientific">Soboliphyme baturini</name>
    <dbReference type="NCBI Taxonomy" id="241478"/>
    <lineage>
        <taxon>Eukaryota</taxon>
        <taxon>Metazoa</taxon>
        <taxon>Ecdysozoa</taxon>
        <taxon>Nematoda</taxon>
        <taxon>Enoplea</taxon>
        <taxon>Dorylaimia</taxon>
        <taxon>Dioctophymatida</taxon>
        <taxon>Dioctophymatoidea</taxon>
        <taxon>Soboliphymatidae</taxon>
        <taxon>Soboliphyme</taxon>
    </lineage>
</organism>
<dbReference type="AlphaFoldDB" id="A0A183IZA8"/>
<dbReference type="FunFam" id="1.10.287.70:FF:000080">
    <property type="entry name" value="Glutamate receptor ionotropic, kainate"/>
    <property type="match status" value="1"/>
</dbReference>
<evidence type="ECO:0000256" key="15">
    <source>
        <dbReference type="SAM" id="Phobius"/>
    </source>
</evidence>
<evidence type="ECO:0000256" key="1">
    <source>
        <dbReference type="ARBA" id="ARBA00004651"/>
    </source>
</evidence>
<evidence type="ECO:0000256" key="4">
    <source>
        <dbReference type="ARBA" id="ARBA00022475"/>
    </source>
</evidence>
<accession>A0A183IZA8</accession>
<dbReference type="InterPro" id="IPR015683">
    <property type="entry name" value="Ionotropic_Glu_rcpt"/>
</dbReference>
<evidence type="ECO:0000256" key="7">
    <source>
        <dbReference type="ARBA" id="ARBA00023065"/>
    </source>
</evidence>
<reference evidence="18 19" key="2">
    <citation type="submission" date="2018-11" db="EMBL/GenBank/DDBJ databases">
        <authorList>
            <consortium name="Pathogen Informatics"/>
        </authorList>
    </citation>
    <scope>NUCLEOTIDE SEQUENCE [LARGE SCALE GENOMIC DNA]</scope>
</reference>
<feature type="transmembrane region" description="Helical" evidence="15">
    <location>
        <begin position="165"/>
        <end position="186"/>
    </location>
</feature>
<dbReference type="SUPFAM" id="SSF53850">
    <property type="entry name" value="Periplasmic binding protein-like II"/>
    <property type="match status" value="1"/>
</dbReference>
<dbReference type="Gene3D" id="3.40.190.10">
    <property type="entry name" value="Periplasmic binding protein-like II"/>
    <property type="match status" value="1"/>
</dbReference>
<dbReference type="InterPro" id="IPR001320">
    <property type="entry name" value="Iontro_rcpt_C"/>
</dbReference>
<evidence type="ECO:0000256" key="8">
    <source>
        <dbReference type="ARBA" id="ARBA00023136"/>
    </source>
</evidence>
<keyword evidence="8 15" id="KW-0472">Membrane</keyword>
<name>A0A183IZA8_9BILA</name>
<evidence type="ECO:0000259" key="17">
    <source>
        <dbReference type="Pfam" id="PF10613"/>
    </source>
</evidence>
<keyword evidence="19" id="KW-1185">Reference proteome</keyword>
<dbReference type="OrthoDB" id="5984008at2759"/>
<dbReference type="SUPFAM" id="SSF81324">
    <property type="entry name" value="Voltage-gated potassium channels"/>
    <property type="match status" value="1"/>
</dbReference>
<keyword evidence="10" id="KW-0325">Glycoprotein</keyword>
<evidence type="ECO:0000256" key="10">
    <source>
        <dbReference type="ARBA" id="ARBA00023180"/>
    </source>
</evidence>
<proteinExistence type="inferred from homology"/>
<feature type="binding site" evidence="13">
    <location>
        <position position="49"/>
    </location>
    <ligand>
        <name>L-glutamate</name>
        <dbReference type="ChEBI" id="CHEBI:29985"/>
    </ligand>
</feature>
<keyword evidence="7" id="KW-0406">Ion transport</keyword>
<dbReference type="GO" id="GO:0015276">
    <property type="term" value="F:ligand-gated monoatomic ion channel activity"/>
    <property type="evidence" value="ECO:0007669"/>
    <property type="project" value="InterPro"/>
</dbReference>
<dbReference type="PRINTS" id="PR00177">
    <property type="entry name" value="NMDARECEPTOR"/>
</dbReference>
<evidence type="ECO:0000256" key="2">
    <source>
        <dbReference type="ARBA" id="ARBA00008685"/>
    </source>
</evidence>
<dbReference type="Proteomes" id="UP000270296">
    <property type="component" value="Unassembled WGS sequence"/>
</dbReference>
<feature type="site" description="Crucial to convey clamshell closure to channel opening" evidence="14">
    <location>
        <position position="193"/>
    </location>
</feature>
<dbReference type="Pfam" id="PF10613">
    <property type="entry name" value="Lig_chan-Glu_bd"/>
    <property type="match status" value="1"/>
</dbReference>
<evidence type="ECO:0000313" key="20">
    <source>
        <dbReference type="WBParaSite" id="SBAD_0000928101-mRNA-1"/>
    </source>
</evidence>
<keyword evidence="11" id="KW-1071">Ligand-gated ion channel</keyword>
<dbReference type="InterPro" id="IPR001508">
    <property type="entry name" value="Iono_Glu_rcpt_met"/>
</dbReference>
<evidence type="ECO:0000256" key="12">
    <source>
        <dbReference type="ARBA" id="ARBA00023303"/>
    </source>
</evidence>
<feature type="domain" description="Ionotropic glutamate receptor L-glutamate and glycine-binding" evidence="17">
    <location>
        <begin position="35"/>
        <end position="73"/>
    </location>
</feature>
<evidence type="ECO:0000256" key="11">
    <source>
        <dbReference type="ARBA" id="ARBA00023286"/>
    </source>
</evidence>
<feature type="binding site" evidence="13">
    <location>
        <position position="44"/>
    </location>
    <ligand>
        <name>L-glutamate</name>
        <dbReference type="ChEBI" id="CHEBI:29985"/>
    </ligand>
</feature>
<dbReference type="Pfam" id="PF00060">
    <property type="entry name" value="Lig_chan"/>
    <property type="match status" value="1"/>
</dbReference>
<keyword evidence="9" id="KW-0675">Receptor</keyword>
<sequence length="243" mass="27991">MGNWTVTRGMKLYYNYSLLKDFTHIRHYRVATVIEADIALAPLSVTAERESFIDFTFPYYDLVGITILMKKPESNDSLFKFMTVLELPVWGCIVGAYFFTSFLLWVFDRFSPYSYRNNKEKYKDDSEKREFTFKECLWFCMNSLTPQGGGEAPKNISGRIVAATWWLFGFIIIASYTANLAAFLTVSRLETPISSIDELAKQYKIKYAPSKGSAAESYFRRMAEIENKLFEYVLFAGDSPSLA</sequence>
<feature type="transmembrane region" description="Helical" evidence="15">
    <location>
        <begin position="87"/>
        <end position="107"/>
    </location>
</feature>
<keyword evidence="12" id="KW-0407">Ion channel</keyword>
<evidence type="ECO:0000256" key="9">
    <source>
        <dbReference type="ARBA" id="ARBA00023170"/>
    </source>
</evidence>
<dbReference type="PANTHER" id="PTHR18966">
    <property type="entry name" value="IONOTROPIC GLUTAMATE RECEPTOR"/>
    <property type="match status" value="1"/>
</dbReference>
<evidence type="ECO:0000259" key="16">
    <source>
        <dbReference type="Pfam" id="PF00060"/>
    </source>
</evidence>
<evidence type="ECO:0000313" key="18">
    <source>
        <dbReference type="EMBL" id="VDP20310.1"/>
    </source>
</evidence>
<keyword evidence="6 15" id="KW-1133">Transmembrane helix</keyword>
<comment type="subcellular location">
    <subcellularLocation>
        <location evidence="1">Cell membrane</location>
        <topology evidence="1">Multi-pass membrane protein</topology>
    </subcellularLocation>
</comment>
<feature type="domain" description="Ionotropic glutamate receptor C-terminal" evidence="16">
    <location>
        <begin position="88"/>
        <end position="203"/>
    </location>
</feature>
<dbReference type="WBParaSite" id="SBAD_0000928101-mRNA-1">
    <property type="protein sequence ID" value="SBAD_0000928101-mRNA-1"/>
    <property type="gene ID" value="SBAD_0000928101"/>
</dbReference>
<protein>
    <submittedName>
        <fullName evidence="20">PBPe domain-containing protein</fullName>
    </submittedName>
</protein>
<feature type="site" description="Interaction with the cone snail toxin Con-ikot-ikot" evidence="14">
    <location>
        <position position="220"/>
    </location>
</feature>
<dbReference type="Gene3D" id="1.10.287.70">
    <property type="match status" value="1"/>
</dbReference>
<keyword evidence="3" id="KW-0813">Transport</keyword>
<dbReference type="GO" id="GO:0038023">
    <property type="term" value="F:signaling receptor activity"/>
    <property type="evidence" value="ECO:0007669"/>
    <property type="project" value="InterPro"/>
</dbReference>
<evidence type="ECO:0000256" key="6">
    <source>
        <dbReference type="ARBA" id="ARBA00022989"/>
    </source>
</evidence>
<dbReference type="EMBL" id="UZAM01012154">
    <property type="protein sequence ID" value="VDP20310.1"/>
    <property type="molecule type" value="Genomic_DNA"/>
</dbReference>
<evidence type="ECO:0000256" key="5">
    <source>
        <dbReference type="ARBA" id="ARBA00022692"/>
    </source>
</evidence>
<gene>
    <name evidence="18" type="ORF">SBAD_LOCUS8956</name>
</gene>